<keyword evidence="2" id="KW-1185">Reference proteome</keyword>
<organism evidence="1 2">
    <name type="scientific">Nannocystis bainbridge</name>
    <dbReference type="NCBI Taxonomy" id="2995303"/>
    <lineage>
        <taxon>Bacteria</taxon>
        <taxon>Pseudomonadati</taxon>
        <taxon>Myxococcota</taxon>
        <taxon>Polyangia</taxon>
        <taxon>Nannocystales</taxon>
        <taxon>Nannocystaceae</taxon>
        <taxon>Nannocystis</taxon>
    </lineage>
</organism>
<accession>A0ABT5DZK9</accession>
<name>A0ABT5DZK9_9BACT</name>
<dbReference type="RefSeq" id="WP_272087513.1">
    <property type="nucleotide sequence ID" value="NZ_JAQNDL010000002.1"/>
</dbReference>
<dbReference type="Proteomes" id="UP001221686">
    <property type="component" value="Unassembled WGS sequence"/>
</dbReference>
<evidence type="ECO:0000313" key="2">
    <source>
        <dbReference type="Proteomes" id="UP001221686"/>
    </source>
</evidence>
<gene>
    <name evidence="1" type="ORF">POL25_19005</name>
</gene>
<sequence>MSAGLACPRCGCPEVQVTGGRASACAPLPTPELLRCPQCENTGTRLPLRGRPLVRWEHEAGEGGEGHV</sequence>
<proteinExistence type="predicted"/>
<evidence type="ECO:0000313" key="1">
    <source>
        <dbReference type="EMBL" id="MDC0719001.1"/>
    </source>
</evidence>
<protein>
    <submittedName>
        <fullName evidence="1">Uncharacterized protein</fullName>
    </submittedName>
</protein>
<comment type="caution">
    <text evidence="1">The sequence shown here is derived from an EMBL/GenBank/DDBJ whole genome shotgun (WGS) entry which is preliminary data.</text>
</comment>
<reference evidence="1 2" key="1">
    <citation type="submission" date="2022-11" db="EMBL/GenBank/DDBJ databases">
        <title>Minimal conservation of predation-associated metabolite biosynthetic gene clusters underscores biosynthetic potential of Myxococcota including descriptions for ten novel species: Archangium lansinium sp. nov., Myxococcus landrumus sp. nov., Nannocystis bai.</title>
        <authorList>
            <person name="Ahearne A."/>
            <person name="Stevens C."/>
            <person name="Dowd S."/>
        </authorList>
    </citation>
    <scope>NUCLEOTIDE SEQUENCE [LARGE SCALE GENOMIC DNA]</scope>
    <source>
        <strain evidence="1 2">BB15-2</strain>
    </source>
</reference>
<dbReference type="EMBL" id="JAQNDL010000002">
    <property type="protein sequence ID" value="MDC0719001.1"/>
    <property type="molecule type" value="Genomic_DNA"/>
</dbReference>